<comment type="caution">
    <text evidence="2">The sequence shown here is derived from an EMBL/GenBank/DDBJ whole genome shotgun (WGS) entry which is preliminary data.</text>
</comment>
<keyword evidence="1" id="KW-0732">Signal</keyword>
<gene>
    <name evidence="2" type="ORF">OGAPHI_003454</name>
</gene>
<dbReference type="GeneID" id="70235419"/>
<dbReference type="AlphaFoldDB" id="A0A9P8P608"/>
<evidence type="ECO:0000313" key="2">
    <source>
        <dbReference type="EMBL" id="KAH3666458.1"/>
    </source>
</evidence>
<accession>A0A9P8P608</accession>
<dbReference type="EMBL" id="JAEUBE010000255">
    <property type="protein sequence ID" value="KAH3666458.1"/>
    <property type="molecule type" value="Genomic_DNA"/>
</dbReference>
<proteinExistence type="predicted"/>
<dbReference type="Proteomes" id="UP000769157">
    <property type="component" value="Unassembled WGS sequence"/>
</dbReference>
<reference evidence="2" key="1">
    <citation type="journal article" date="2021" name="Open Biol.">
        <title>Shared evolutionary footprints suggest mitochondrial oxidative damage underlies multiple complex I losses in fungi.</title>
        <authorList>
            <person name="Schikora-Tamarit M.A."/>
            <person name="Marcet-Houben M."/>
            <person name="Nosek J."/>
            <person name="Gabaldon T."/>
        </authorList>
    </citation>
    <scope>NUCLEOTIDE SEQUENCE</scope>
    <source>
        <strain evidence="2">CBS6075</strain>
    </source>
</reference>
<feature type="signal peptide" evidence="1">
    <location>
        <begin position="1"/>
        <end position="22"/>
    </location>
</feature>
<name>A0A9P8P608_9ASCO</name>
<protein>
    <submittedName>
        <fullName evidence="2">Uncharacterized protein</fullName>
    </submittedName>
</protein>
<sequence>MLRKSFSRILRVLEIMFLIVRNSPVVIVCSIIRFNEIVISSMMDDTGGSSGVNESSDWLLVAFALDVRVKYLMHNVNCGLRSDKATLKIAFGLDGCKNIGQHVGAVISGDNTGMLMHNVGNGLVQLEQYLCVEARADV</sequence>
<evidence type="ECO:0000313" key="3">
    <source>
        <dbReference type="Proteomes" id="UP000769157"/>
    </source>
</evidence>
<evidence type="ECO:0000256" key="1">
    <source>
        <dbReference type="SAM" id="SignalP"/>
    </source>
</evidence>
<organism evidence="2 3">
    <name type="scientific">Ogataea philodendri</name>
    <dbReference type="NCBI Taxonomy" id="1378263"/>
    <lineage>
        <taxon>Eukaryota</taxon>
        <taxon>Fungi</taxon>
        <taxon>Dikarya</taxon>
        <taxon>Ascomycota</taxon>
        <taxon>Saccharomycotina</taxon>
        <taxon>Pichiomycetes</taxon>
        <taxon>Pichiales</taxon>
        <taxon>Pichiaceae</taxon>
        <taxon>Ogataea</taxon>
    </lineage>
</organism>
<reference evidence="2" key="2">
    <citation type="submission" date="2021-01" db="EMBL/GenBank/DDBJ databases">
        <authorList>
            <person name="Schikora-Tamarit M.A."/>
        </authorList>
    </citation>
    <scope>NUCLEOTIDE SEQUENCE</scope>
    <source>
        <strain evidence="2">CBS6075</strain>
    </source>
</reference>
<dbReference type="RefSeq" id="XP_046061589.1">
    <property type="nucleotide sequence ID" value="XM_046204430.1"/>
</dbReference>
<keyword evidence="3" id="KW-1185">Reference proteome</keyword>
<feature type="chain" id="PRO_5040137819" evidence="1">
    <location>
        <begin position="23"/>
        <end position="138"/>
    </location>
</feature>